<dbReference type="Pfam" id="PF11316">
    <property type="entry name" value="Rhamno_transf"/>
    <property type="match status" value="1"/>
</dbReference>
<evidence type="ECO:0008006" key="3">
    <source>
        <dbReference type="Google" id="ProtNLM"/>
    </source>
</evidence>
<evidence type="ECO:0000313" key="1">
    <source>
        <dbReference type="EMBL" id="RJT34078.1"/>
    </source>
</evidence>
<organism evidence="1 2">
    <name type="scientific">Mesorhizobium waimense</name>
    <dbReference type="NCBI Taxonomy" id="1300307"/>
    <lineage>
        <taxon>Bacteria</taxon>
        <taxon>Pseudomonadati</taxon>
        <taxon>Pseudomonadota</taxon>
        <taxon>Alphaproteobacteria</taxon>
        <taxon>Hyphomicrobiales</taxon>
        <taxon>Phyllobacteriaceae</taxon>
        <taxon>Mesorhizobium</taxon>
    </lineage>
</organism>
<reference evidence="1 2" key="1">
    <citation type="submission" date="2018-09" db="EMBL/GenBank/DDBJ databases">
        <title>Mesorhizobium carmichaelinearum sp. nov. isolated from Carmichaelinea spp. root nodules in New Zealand.</title>
        <authorList>
            <person name="De Meyer S.E."/>
        </authorList>
    </citation>
    <scope>NUCLEOTIDE SEQUENCE [LARGE SCALE GENOMIC DNA]</scope>
    <source>
        <strain evidence="1 2">ICMP19557</strain>
    </source>
</reference>
<name>A0A3A5KMQ7_9HYPH</name>
<protein>
    <recommendedName>
        <fullName evidence="3">Rhamnosyl transferase</fullName>
    </recommendedName>
</protein>
<accession>A0A3A5KMQ7</accession>
<dbReference type="AlphaFoldDB" id="A0A3A5KMQ7"/>
<evidence type="ECO:0000313" key="2">
    <source>
        <dbReference type="Proteomes" id="UP000272706"/>
    </source>
</evidence>
<comment type="caution">
    <text evidence="1">The sequence shown here is derived from an EMBL/GenBank/DDBJ whole genome shotgun (WGS) entry which is preliminary data.</text>
</comment>
<sequence>MELKKYIAIRYNAPTGFKPSQWNGEGRANLDPVWLVERLALFDGYCAPSLEAQSLKDFTVLIAFDADTHENYVRTVCNCVAGIDVRPVLVEAHETYSLCFNAFVQGDTDAEFVSLTRLDSDDALAPGFMERIDYYARREIEKGAVSQQPLYIAFPDGQNFDTATGRYTHHEYVTSAFGTLVEKRSAEMKGVYSDHHAKMATRFNTVVAASKDAQWCIVIHDNNAANVLRGKPVAEPSFTVGRPGIEIERREPLRKERPPQLSYTSAKASRTAGNFIRFLLGRPMILRK</sequence>
<keyword evidence="2" id="KW-1185">Reference proteome</keyword>
<dbReference type="EMBL" id="QZWZ01000021">
    <property type="protein sequence ID" value="RJT34078.1"/>
    <property type="molecule type" value="Genomic_DNA"/>
</dbReference>
<proteinExistence type="predicted"/>
<dbReference type="Proteomes" id="UP000272706">
    <property type="component" value="Unassembled WGS sequence"/>
</dbReference>
<gene>
    <name evidence="1" type="ORF">D3227_24065</name>
</gene>
<dbReference type="InterPro" id="IPR021466">
    <property type="entry name" value="Put_rhamnosyl_transferase"/>
</dbReference>
<dbReference type="RefSeq" id="WP_120016776.1">
    <property type="nucleotide sequence ID" value="NZ_QZWZ01000021.1"/>
</dbReference>